<dbReference type="PANTHER" id="PTHR39597:SF1">
    <property type="entry name" value="UBA DOMAIN-CONTAINING PROTEIN RUP1"/>
    <property type="match status" value="1"/>
</dbReference>
<gene>
    <name evidence="2" type="ORF">PHISCL_11029</name>
</gene>
<feature type="non-terminal residue" evidence="2">
    <location>
        <position position="1"/>
    </location>
</feature>
<accession>A0A3A2ZB46</accession>
<feature type="non-terminal residue" evidence="2">
    <location>
        <position position="96"/>
    </location>
</feature>
<evidence type="ECO:0000256" key="1">
    <source>
        <dbReference type="SAM" id="MobiDB-lite"/>
    </source>
</evidence>
<feature type="region of interest" description="Disordered" evidence="1">
    <location>
        <begin position="69"/>
        <end position="96"/>
    </location>
</feature>
<evidence type="ECO:0000313" key="2">
    <source>
        <dbReference type="EMBL" id="RJE16634.1"/>
    </source>
</evidence>
<dbReference type="EMBL" id="MVGC01003484">
    <property type="protein sequence ID" value="RJE16634.1"/>
    <property type="molecule type" value="Genomic_DNA"/>
</dbReference>
<dbReference type="GO" id="GO:0005634">
    <property type="term" value="C:nucleus"/>
    <property type="evidence" value="ECO:0007669"/>
    <property type="project" value="TreeGrafter"/>
</dbReference>
<evidence type="ECO:0000313" key="3">
    <source>
        <dbReference type="Proteomes" id="UP000266188"/>
    </source>
</evidence>
<dbReference type="Proteomes" id="UP000266188">
    <property type="component" value="Unassembled WGS sequence"/>
</dbReference>
<dbReference type="InterPro" id="IPR055335">
    <property type="entry name" value="Ucp6/RUP1"/>
</dbReference>
<dbReference type="PANTHER" id="PTHR39597">
    <property type="entry name" value="UBA DOMAIN-CONTAINING PROTEIN RUP1"/>
    <property type="match status" value="1"/>
</dbReference>
<organism evidence="2 3">
    <name type="scientific">Aspergillus sclerotialis</name>
    <dbReference type="NCBI Taxonomy" id="2070753"/>
    <lineage>
        <taxon>Eukaryota</taxon>
        <taxon>Fungi</taxon>
        <taxon>Dikarya</taxon>
        <taxon>Ascomycota</taxon>
        <taxon>Pezizomycotina</taxon>
        <taxon>Eurotiomycetes</taxon>
        <taxon>Eurotiomycetidae</taxon>
        <taxon>Eurotiales</taxon>
        <taxon>Aspergillaceae</taxon>
        <taxon>Aspergillus</taxon>
        <taxon>Aspergillus subgen. Polypaecilum</taxon>
    </lineage>
</organism>
<proteinExistence type="predicted"/>
<protein>
    <submittedName>
        <fullName evidence="2">Ubiquitin interaction motif protein</fullName>
    </submittedName>
</protein>
<reference evidence="3" key="1">
    <citation type="submission" date="2017-02" db="EMBL/GenBank/DDBJ databases">
        <authorList>
            <person name="Tafer H."/>
            <person name="Lopandic K."/>
        </authorList>
    </citation>
    <scope>NUCLEOTIDE SEQUENCE [LARGE SCALE GENOMIC DNA]</scope>
    <source>
        <strain evidence="3">CBS 366.77</strain>
    </source>
</reference>
<keyword evidence="3" id="KW-1185">Reference proteome</keyword>
<dbReference type="STRING" id="2070753.A0A3A2ZB46"/>
<dbReference type="GO" id="GO:0005829">
    <property type="term" value="C:cytosol"/>
    <property type="evidence" value="ECO:0007669"/>
    <property type="project" value="TreeGrafter"/>
</dbReference>
<comment type="caution">
    <text evidence="2">The sequence shown here is derived from an EMBL/GenBank/DDBJ whole genome shotgun (WGS) entry which is preliminary data.</text>
</comment>
<sequence>KLSLAEREEHELQQAVAMSLNQNLGHQETGVTTKASQPNFGPATGDYYDEGNWSMTLFNPTSREIVVSPDPVDRKRIDDEPAFIRPSPDNPYLGGL</sequence>
<dbReference type="AlphaFoldDB" id="A0A3A2ZB46"/>
<dbReference type="OrthoDB" id="4489171at2759"/>
<dbReference type="GO" id="GO:0016579">
    <property type="term" value="P:protein deubiquitination"/>
    <property type="evidence" value="ECO:0007669"/>
    <property type="project" value="TreeGrafter"/>
</dbReference>
<name>A0A3A2ZB46_9EURO</name>